<comment type="subcellular location">
    <subcellularLocation>
        <location evidence="1">Membrane</location>
        <topology evidence="1">Multi-pass membrane protein</topology>
    </subcellularLocation>
</comment>
<feature type="transmembrane region" description="Helical" evidence="6">
    <location>
        <begin position="136"/>
        <end position="157"/>
    </location>
</feature>
<evidence type="ECO:0000256" key="6">
    <source>
        <dbReference type="SAM" id="Phobius"/>
    </source>
</evidence>
<reference evidence="7 8" key="1">
    <citation type="submission" date="2021-06" db="EMBL/GenBank/DDBJ databases">
        <authorList>
            <person name="Palmer J.M."/>
        </authorList>
    </citation>
    <scope>NUCLEOTIDE SEQUENCE [LARGE SCALE GENOMIC DNA]</scope>
    <source>
        <strain evidence="7 8">GA_2019</strain>
        <tissue evidence="7">Muscle</tissue>
    </source>
</reference>
<evidence type="ECO:0000256" key="2">
    <source>
        <dbReference type="ARBA" id="ARBA00007018"/>
    </source>
</evidence>
<evidence type="ECO:0000256" key="1">
    <source>
        <dbReference type="ARBA" id="ARBA00004141"/>
    </source>
</evidence>
<dbReference type="InterPro" id="IPR004254">
    <property type="entry name" value="AdipoR/HlyIII-related"/>
</dbReference>
<keyword evidence="8" id="KW-1185">Reference proteome</keyword>
<dbReference type="PANTHER" id="PTHR20855">
    <property type="entry name" value="ADIPOR/PROGESTIN RECEPTOR-RELATED"/>
    <property type="match status" value="1"/>
</dbReference>
<feature type="transmembrane region" description="Helical" evidence="6">
    <location>
        <begin position="63"/>
        <end position="79"/>
    </location>
</feature>
<keyword evidence="3 6" id="KW-0812">Transmembrane</keyword>
<keyword evidence="4 6" id="KW-1133">Transmembrane helix</keyword>
<keyword evidence="5 6" id="KW-0472">Membrane</keyword>
<dbReference type="Proteomes" id="UP001476798">
    <property type="component" value="Unassembled WGS sequence"/>
</dbReference>
<dbReference type="EMBL" id="JAHRIO010046125">
    <property type="protein sequence ID" value="MEQ2173483.1"/>
    <property type="molecule type" value="Genomic_DNA"/>
</dbReference>
<dbReference type="PANTHER" id="PTHR20855:SF92">
    <property type="entry name" value="PROGESTIN AND ADIPOQ RECEPTOR FAMILY MEMBER 3-LIKE"/>
    <property type="match status" value="1"/>
</dbReference>
<evidence type="ECO:0000256" key="4">
    <source>
        <dbReference type="ARBA" id="ARBA00022989"/>
    </source>
</evidence>
<evidence type="ECO:0000256" key="5">
    <source>
        <dbReference type="ARBA" id="ARBA00023136"/>
    </source>
</evidence>
<feature type="non-terminal residue" evidence="7">
    <location>
        <position position="1"/>
    </location>
</feature>
<protein>
    <submittedName>
        <fullName evidence="7">Uncharacterized protein</fullName>
    </submittedName>
</protein>
<proteinExistence type="inferred from homology"/>
<dbReference type="Pfam" id="PF03006">
    <property type="entry name" value="HlyIII"/>
    <property type="match status" value="1"/>
</dbReference>
<evidence type="ECO:0000313" key="8">
    <source>
        <dbReference type="Proteomes" id="UP001476798"/>
    </source>
</evidence>
<comment type="similarity">
    <text evidence="2">Belongs to the ADIPOR family.</text>
</comment>
<accession>A0ABV0NPZ2</accession>
<evidence type="ECO:0000256" key="3">
    <source>
        <dbReference type="ARBA" id="ARBA00022692"/>
    </source>
</evidence>
<evidence type="ECO:0000313" key="7">
    <source>
        <dbReference type="EMBL" id="MEQ2173483.1"/>
    </source>
</evidence>
<name>A0ABV0NPZ2_9TELE</name>
<comment type="caution">
    <text evidence="7">The sequence shown here is derived from an EMBL/GenBank/DDBJ whole genome shotgun (WGS) entry which is preliminary data.</text>
</comment>
<organism evidence="7 8">
    <name type="scientific">Goodea atripinnis</name>
    <dbReference type="NCBI Taxonomy" id="208336"/>
    <lineage>
        <taxon>Eukaryota</taxon>
        <taxon>Metazoa</taxon>
        <taxon>Chordata</taxon>
        <taxon>Craniata</taxon>
        <taxon>Vertebrata</taxon>
        <taxon>Euteleostomi</taxon>
        <taxon>Actinopterygii</taxon>
        <taxon>Neopterygii</taxon>
        <taxon>Teleostei</taxon>
        <taxon>Neoteleostei</taxon>
        <taxon>Acanthomorphata</taxon>
        <taxon>Ovalentaria</taxon>
        <taxon>Atherinomorphae</taxon>
        <taxon>Cyprinodontiformes</taxon>
        <taxon>Goodeidae</taxon>
        <taxon>Goodea</taxon>
    </lineage>
</organism>
<sequence>IFLPAAAFLSWTSCCVSCYVKVHSRWMYTFHRKLYSLTLLTVISPIAHLLAVCSWTSTQVVPLNLLQVVLSLLSAYFFSCSSPECFSPGSFDVLGHSRQLFHVLLSLCMVVQQEALFRDFLWRRPALPRLFGEEHLLLACASILWLTFSCSLTAFALRRRVQTRLTTEEA</sequence>
<feature type="transmembrane region" description="Helical" evidence="6">
    <location>
        <begin position="34"/>
        <end position="57"/>
    </location>
</feature>
<gene>
    <name evidence="7" type="ORF">GOODEAATRI_032565</name>
</gene>